<name>D6YSH3_WADCW</name>
<evidence type="ECO:0000256" key="1">
    <source>
        <dbReference type="ARBA" id="ARBA00022723"/>
    </source>
</evidence>
<dbReference type="RefSeq" id="WP_013182723.1">
    <property type="nucleotide sequence ID" value="NC_014225.1"/>
</dbReference>
<accession>D6YSH3</accession>
<dbReference type="GO" id="GO:0046872">
    <property type="term" value="F:metal ion binding"/>
    <property type="evidence" value="ECO:0007669"/>
    <property type="project" value="UniProtKB-KW"/>
</dbReference>
<dbReference type="PANTHER" id="PTHR35303">
    <property type="entry name" value="OS02G0197800 PROTEIN"/>
    <property type="match status" value="1"/>
</dbReference>
<evidence type="ECO:0000313" key="4">
    <source>
        <dbReference type="EMBL" id="ADI39018.1"/>
    </source>
</evidence>
<organism evidence="4 5">
    <name type="scientific">Waddlia chondrophila (strain ATCC VR-1470 / WSU 86-1044)</name>
    <dbReference type="NCBI Taxonomy" id="716544"/>
    <lineage>
        <taxon>Bacteria</taxon>
        <taxon>Pseudomonadati</taxon>
        <taxon>Chlamydiota</taxon>
        <taxon>Chlamydiia</taxon>
        <taxon>Parachlamydiales</taxon>
        <taxon>Waddliaceae</taxon>
        <taxon>Waddlia</taxon>
    </lineage>
</organism>
<dbReference type="EMBL" id="CP001928">
    <property type="protein sequence ID" value="ADI39018.1"/>
    <property type="molecule type" value="Genomic_DNA"/>
</dbReference>
<gene>
    <name evidence="4" type="ordered locus">wcw_1674</name>
</gene>
<dbReference type="OrthoDB" id="9794178at2"/>
<feature type="domain" description="Gamma-butyrobetaine hydroxylase-like N-terminal" evidence="3">
    <location>
        <begin position="11"/>
        <end position="94"/>
    </location>
</feature>
<keyword evidence="1" id="KW-0479">Metal-binding</keyword>
<dbReference type="InterPro" id="IPR038492">
    <property type="entry name" value="GBBH-like_N_sf"/>
</dbReference>
<dbReference type="Pfam" id="PF06155">
    <property type="entry name" value="GBBH-like_N"/>
    <property type="match status" value="1"/>
</dbReference>
<dbReference type="InterPro" id="IPR010376">
    <property type="entry name" value="GBBH-like_N"/>
</dbReference>
<keyword evidence="5" id="KW-1185">Reference proteome</keyword>
<evidence type="ECO:0000256" key="2">
    <source>
        <dbReference type="ARBA" id="ARBA00023004"/>
    </source>
</evidence>
<keyword evidence="2" id="KW-0408">Iron</keyword>
<protein>
    <recommendedName>
        <fullName evidence="3">Gamma-butyrobetaine hydroxylase-like N-terminal domain-containing protein</fullName>
    </recommendedName>
</protein>
<dbReference type="Gene3D" id="3.30.2020.30">
    <property type="match status" value="1"/>
</dbReference>
<sequence>MTALQIKEIRQKDNYHFSIEWTDGKVIDYRLSDLQKMCPCANCVDGSTGERKTNAKFVDEQVRAVKIASVGRYAIRIDFTSGCSMGIYNFEDLRFI</sequence>
<dbReference type="STRING" id="716544.wcw_1674"/>
<reference evidence="4 5" key="1">
    <citation type="journal article" date="2010" name="PLoS ONE">
        <title>The Waddlia genome: a window into chlamydial biology.</title>
        <authorList>
            <person name="Bertelli C."/>
            <person name="Collyn F."/>
            <person name="Croxatto A."/>
            <person name="Ruckert C."/>
            <person name="Polkinghorne A."/>
            <person name="Kebbi-Beghdadi C."/>
            <person name="Goesmann A."/>
            <person name="Vaughan L."/>
            <person name="Greub G."/>
        </authorList>
    </citation>
    <scope>NUCLEOTIDE SEQUENCE [LARGE SCALE GENOMIC DNA]</scope>
    <source>
        <strain evidence="5">ATCC VR-1470 / WSU 86-1044</strain>
    </source>
</reference>
<dbReference type="eggNOG" id="COG3536">
    <property type="taxonomic scope" value="Bacteria"/>
</dbReference>
<proteinExistence type="predicted"/>
<evidence type="ECO:0000313" key="5">
    <source>
        <dbReference type="Proteomes" id="UP000001505"/>
    </source>
</evidence>
<dbReference type="HOGENOM" id="CLU_117841_2_1_0"/>
<dbReference type="Proteomes" id="UP000001505">
    <property type="component" value="Chromosome"/>
</dbReference>
<dbReference type="AlphaFoldDB" id="D6YSH3"/>
<dbReference type="KEGG" id="wch:wcw_1674"/>
<evidence type="ECO:0000259" key="3">
    <source>
        <dbReference type="Pfam" id="PF06155"/>
    </source>
</evidence>